<dbReference type="Gene3D" id="3.30.30.80">
    <property type="entry name" value="probable RNA-binding protein from clostridium symbiosum atcc 14940"/>
    <property type="match status" value="1"/>
</dbReference>
<proteinExistence type="predicted"/>
<gene>
    <name evidence="2" type="ordered locus">CHAB381_0653</name>
</gene>
<dbReference type="InterPro" id="IPR032782">
    <property type="entry name" value="KhpB_N"/>
</dbReference>
<dbReference type="EMBL" id="CP000776">
    <property type="protein sequence ID" value="ABS51564.1"/>
    <property type="molecule type" value="Genomic_DNA"/>
</dbReference>
<feature type="domain" description="RNA-binding protein KhpB N-terminal" evidence="1">
    <location>
        <begin position="2"/>
        <end position="53"/>
    </location>
</feature>
<dbReference type="InterPro" id="IPR039247">
    <property type="entry name" value="KhpB"/>
</dbReference>
<dbReference type="Proteomes" id="UP000002407">
    <property type="component" value="Chromosome"/>
</dbReference>
<evidence type="ECO:0000313" key="3">
    <source>
        <dbReference type="Proteomes" id="UP000002407"/>
    </source>
</evidence>
<dbReference type="SMART" id="SM01245">
    <property type="entry name" value="Jag_N"/>
    <property type="match status" value="1"/>
</dbReference>
<dbReference type="GO" id="GO:0003723">
    <property type="term" value="F:RNA binding"/>
    <property type="evidence" value="ECO:0007669"/>
    <property type="project" value="InterPro"/>
</dbReference>
<dbReference type="PANTHER" id="PTHR35800:SF1">
    <property type="entry name" value="RNA-BINDING PROTEIN KHPB"/>
    <property type="match status" value="1"/>
</dbReference>
<dbReference type="OrthoDB" id="5329502at2"/>
<dbReference type="PANTHER" id="PTHR35800">
    <property type="entry name" value="PROTEIN JAG"/>
    <property type="match status" value="1"/>
</dbReference>
<dbReference type="AlphaFoldDB" id="A7I144"/>
<evidence type="ECO:0000259" key="1">
    <source>
        <dbReference type="SMART" id="SM01245"/>
    </source>
</evidence>
<sequence>MKVEAENLENAYKKAAEKLNCSVTELDIKVIQYPNKGVLGLFKKNAVIDVKVEDKVREVAKISTEKKHKNEHKIPAEHKKNHFKKERQEITDELLAEVKDGAIKLFSNELFEINVIEVSKYDDNTIYLKIDGNDAALLIGKEAHRYKALAYILQNWINSKYSLNLFLEISEFCKNQLINLTKYLDDLAEKIKTDGKGITKPLEGVFLKFALKKLRDEFPEKYVSVKLGRNGKFIVVNDKNKNE</sequence>
<dbReference type="InterPro" id="IPR038247">
    <property type="entry name" value="Jag_N_dom_sf"/>
</dbReference>
<dbReference type="InterPro" id="IPR015946">
    <property type="entry name" value="KH_dom-like_a/b"/>
</dbReference>
<protein>
    <recommendedName>
        <fullName evidence="1">RNA-binding protein KhpB N-terminal domain-containing protein</fullName>
    </recommendedName>
</protein>
<dbReference type="Gene3D" id="3.30.1370.180">
    <property type="match status" value="1"/>
</dbReference>
<dbReference type="Pfam" id="PF14804">
    <property type="entry name" value="Jag_N"/>
    <property type="match status" value="1"/>
</dbReference>
<keyword evidence="3" id="KW-1185">Reference proteome</keyword>
<dbReference type="STRING" id="360107.CHAB381_0653"/>
<dbReference type="InterPro" id="IPR040977">
    <property type="entry name" value="HP1451_C"/>
</dbReference>
<dbReference type="eggNOG" id="COG1847">
    <property type="taxonomic scope" value="Bacteria"/>
</dbReference>
<dbReference type="Gene3D" id="3.30.300.20">
    <property type="match status" value="1"/>
</dbReference>
<name>A7I144_CAMHC</name>
<reference evidence="3" key="1">
    <citation type="submission" date="2007-07" db="EMBL/GenBank/DDBJ databases">
        <title>Complete genome sequence of Campylobacter hominis ATCC BAA-381, a commensal isolated from the human gastrointestinal tract.</title>
        <authorList>
            <person name="Fouts D.E."/>
            <person name="Mongodin E.F."/>
            <person name="Puiu D."/>
            <person name="Sebastian Y."/>
            <person name="Miller W.G."/>
            <person name="Mandrell R.E."/>
            <person name="Nelson K.E."/>
        </authorList>
    </citation>
    <scope>NUCLEOTIDE SEQUENCE [LARGE SCALE GENOMIC DNA]</scope>
    <source>
        <strain evidence="3">ATCC BAA-381 / LMG 19568 / NCTC 13146 / CH001A</strain>
    </source>
</reference>
<dbReference type="KEGG" id="cha:CHAB381_0653"/>
<dbReference type="HOGENOM" id="CLU_065101_0_0_7"/>
<accession>A7I144</accession>
<organism evidence="2 3">
    <name type="scientific">Campylobacter hominis (strain ATCC BAA-381 / DSM 21671 / CCUG 45161 / LMG 19568 / NCTC 13146 / CH001A)</name>
    <dbReference type="NCBI Taxonomy" id="360107"/>
    <lineage>
        <taxon>Bacteria</taxon>
        <taxon>Pseudomonadati</taxon>
        <taxon>Campylobacterota</taxon>
        <taxon>Epsilonproteobacteria</taxon>
        <taxon>Campylobacterales</taxon>
        <taxon>Campylobacteraceae</taxon>
        <taxon>Campylobacter</taxon>
    </lineage>
</organism>
<dbReference type="Pfam" id="PF18472">
    <property type="entry name" value="HP1451_C"/>
    <property type="match status" value="1"/>
</dbReference>
<evidence type="ECO:0000313" key="2">
    <source>
        <dbReference type="EMBL" id="ABS51564.1"/>
    </source>
</evidence>
<dbReference type="RefSeq" id="WP_012108522.1">
    <property type="nucleotide sequence ID" value="NC_009714.1"/>
</dbReference>